<evidence type="ECO:0000313" key="1">
    <source>
        <dbReference type="EMBL" id="SEA78184.1"/>
    </source>
</evidence>
<dbReference type="EMBL" id="FNQN01000012">
    <property type="protein sequence ID" value="SEA78184.1"/>
    <property type="molecule type" value="Genomic_DNA"/>
</dbReference>
<protein>
    <recommendedName>
        <fullName evidence="3">Rubrerythrin</fullName>
    </recommendedName>
</protein>
<dbReference type="OrthoDB" id="278693at2"/>
<dbReference type="RefSeq" id="WP_092350627.1">
    <property type="nucleotide sequence ID" value="NZ_FNQN01000012.1"/>
</dbReference>
<reference evidence="1 2" key="1">
    <citation type="submission" date="2016-10" db="EMBL/GenBank/DDBJ databases">
        <authorList>
            <person name="de Groot N.N."/>
        </authorList>
    </citation>
    <scope>NUCLEOTIDE SEQUENCE [LARGE SCALE GENOMIC DNA]</scope>
    <source>
        <strain evidence="1 2">DSM 7343</strain>
    </source>
</reference>
<dbReference type="InterPro" id="IPR009078">
    <property type="entry name" value="Ferritin-like_SF"/>
</dbReference>
<gene>
    <name evidence="1" type="ORF">SAMN05660420_03170</name>
</gene>
<accession>A0A1H4DZI1</accession>
<name>A0A1H4DZI1_9BACT</name>
<evidence type="ECO:0000313" key="2">
    <source>
        <dbReference type="Proteomes" id="UP000199409"/>
    </source>
</evidence>
<dbReference type="AlphaFoldDB" id="A0A1H4DZI1"/>
<proteinExistence type="predicted"/>
<evidence type="ECO:0008006" key="3">
    <source>
        <dbReference type="Google" id="ProtNLM"/>
    </source>
</evidence>
<dbReference type="Proteomes" id="UP000199409">
    <property type="component" value="Unassembled WGS sequence"/>
</dbReference>
<dbReference type="STRING" id="37625.SAMN05660420_03170"/>
<organism evidence="1 2">
    <name type="scientific">Desulfuromusa kysingii</name>
    <dbReference type="NCBI Taxonomy" id="37625"/>
    <lineage>
        <taxon>Bacteria</taxon>
        <taxon>Pseudomonadati</taxon>
        <taxon>Thermodesulfobacteriota</taxon>
        <taxon>Desulfuromonadia</taxon>
        <taxon>Desulfuromonadales</taxon>
        <taxon>Geopsychrobacteraceae</taxon>
        <taxon>Desulfuromusa</taxon>
    </lineage>
</organism>
<keyword evidence="2" id="KW-1185">Reference proteome</keyword>
<dbReference type="InterPro" id="IPR012347">
    <property type="entry name" value="Ferritin-like"/>
</dbReference>
<dbReference type="Gene3D" id="1.20.1260.10">
    <property type="match status" value="1"/>
</dbReference>
<sequence>MTYGQAKEIVNAAQEFHRRASAFYQQLADKAEGERVKMLLDYLVRHEAHLVRALENYQDEVKTKVLDAWYQYAQEQCLMQPFDVSQYPAAMTVEDVMKIGLDIDACLVASYKGMAETASSQECREIFQNLLLMEKQQKHKLSRVALEIDEM</sequence>
<dbReference type="SUPFAM" id="SSF47240">
    <property type="entry name" value="Ferritin-like"/>
    <property type="match status" value="1"/>
</dbReference>